<proteinExistence type="predicted"/>
<evidence type="ECO:0000259" key="1">
    <source>
        <dbReference type="SMART" id="SM00256"/>
    </source>
</evidence>
<sequence length="475" mass="55951">MTTDVELLKRERKNEKSTPEILQFQRDLVQSMEGTMEDFEQNGADPLTVSVHQMNLDRLRFLFRSYLTICLQKMKNHKKNNKKYQNEKKKKGNYKSWSEDILEDIVIYEVLPHLPLKVLCRFKSVCREWNRIISNDPVFVDSHIRKGPNSTNFTESSFLCKKREYVISSDPWYHQFNLLEPDFGNRICNTIHGLLYGFADMCYQIYIYNPFTKHDPIYIPNPKCRLKVTLAYDPYNNPSFGFAIVALVQLEEGSNCYAFEVYSSKTREWRVSKAKMEIPSYKLLRGFNAVFSKGKVYWSVVNHILWFDVEKDVAGLIRSPDSKNFVYIDPYKKPAFQDLGVCNGKGGELSYTMLTKEGNIEVWLLRGDVHKKFEWEKRYIVRLPEIVQQNWLKLKRYFNPMKVWNRDAVAKSLVRRREIFPVQYVGGEVVWFLIDFKTYYVVCSFNMGTQELKVIHDDLPLPLDPFIPTLLPCPA</sequence>
<dbReference type="SUPFAM" id="SSF81383">
    <property type="entry name" value="F-box domain"/>
    <property type="match status" value="1"/>
</dbReference>
<dbReference type="InterPro" id="IPR036047">
    <property type="entry name" value="F-box-like_dom_sf"/>
</dbReference>
<dbReference type="SUPFAM" id="SSF158573">
    <property type="entry name" value="GINS helical bundle-like"/>
    <property type="match status" value="1"/>
</dbReference>
<dbReference type="Gene3D" id="1.20.58.1030">
    <property type="match status" value="1"/>
</dbReference>
<dbReference type="InterPro" id="IPR050796">
    <property type="entry name" value="SCF_F-box_component"/>
</dbReference>
<organism evidence="2 3">
    <name type="scientific">Stephania yunnanensis</name>
    <dbReference type="NCBI Taxonomy" id="152371"/>
    <lineage>
        <taxon>Eukaryota</taxon>
        <taxon>Viridiplantae</taxon>
        <taxon>Streptophyta</taxon>
        <taxon>Embryophyta</taxon>
        <taxon>Tracheophyta</taxon>
        <taxon>Spermatophyta</taxon>
        <taxon>Magnoliopsida</taxon>
        <taxon>Ranunculales</taxon>
        <taxon>Menispermaceae</taxon>
        <taxon>Menispermoideae</taxon>
        <taxon>Cissampelideae</taxon>
        <taxon>Stephania</taxon>
    </lineage>
</organism>
<accession>A0AAP0E6L0</accession>
<name>A0AAP0E6L0_9MAGN</name>
<dbReference type="Gene3D" id="1.20.1280.50">
    <property type="match status" value="1"/>
</dbReference>
<comment type="caution">
    <text evidence="2">The sequence shown here is derived from an EMBL/GenBank/DDBJ whole genome shotgun (WGS) entry which is preliminary data.</text>
</comment>
<dbReference type="Pfam" id="PF00646">
    <property type="entry name" value="F-box"/>
    <property type="match status" value="1"/>
</dbReference>
<feature type="domain" description="F-box" evidence="1">
    <location>
        <begin position="102"/>
        <end position="142"/>
    </location>
</feature>
<dbReference type="InterPro" id="IPR036224">
    <property type="entry name" value="GINS_bundle-like_dom_sf"/>
</dbReference>
<dbReference type="EMBL" id="JBBNAF010000013">
    <property type="protein sequence ID" value="KAK9086255.1"/>
    <property type="molecule type" value="Genomic_DNA"/>
</dbReference>
<evidence type="ECO:0000313" key="3">
    <source>
        <dbReference type="Proteomes" id="UP001420932"/>
    </source>
</evidence>
<evidence type="ECO:0000313" key="2">
    <source>
        <dbReference type="EMBL" id="KAK9086255.1"/>
    </source>
</evidence>
<dbReference type="SMART" id="SM00256">
    <property type="entry name" value="FBOX"/>
    <property type="match status" value="1"/>
</dbReference>
<reference evidence="2 3" key="1">
    <citation type="submission" date="2024-01" db="EMBL/GenBank/DDBJ databases">
        <title>Genome assemblies of Stephania.</title>
        <authorList>
            <person name="Yang L."/>
        </authorList>
    </citation>
    <scope>NUCLEOTIDE SEQUENCE [LARGE SCALE GENOMIC DNA]</scope>
    <source>
        <strain evidence="2">YNDBR</strain>
        <tissue evidence="2">Leaf</tissue>
    </source>
</reference>
<dbReference type="InterPro" id="IPR001810">
    <property type="entry name" value="F-box_dom"/>
</dbReference>
<keyword evidence="3" id="KW-1185">Reference proteome</keyword>
<dbReference type="PANTHER" id="PTHR31672">
    <property type="entry name" value="BNACNNG10540D PROTEIN"/>
    <property type="match status" value="1"/>
</dbReference>
<dbReference type="Proteomes" id="UP001420932">
    <property type="component" value="Unassembled WGS sequence"/>
</dbReference>
<gene>
    <name evidence="2" type="ORF">Syun_028649</name>
</gene>
<dbReference type="AlphaFoldDB" id="A0AAP0E6L0"/>
<protein>
    <recommendedName>
        <fullName evidence="1">F-box domain-containing protein</fullName>
    </recommendedName>
</protein>